<dbReference type="InterPro" id="IPR011701">
    <property type="entry name" value="MFS"/>
</dbReference>
<organism evidence="13 14">
    <name type="scientific">Parapedobacter indicus</name>
    <dbReference type="NCBI Taxonomy" id="1477437"/>
    <lineage>
        <taxon>Bacteria</taxon>
        <taxon>Pseudomonadati</taxon>
        <taxon>Bacteroidota</taxon>
        <taxon>Sphingobacteriia</taxon>
        <taxon>Sphingobacteriales</taxon>
        <taxon>Sphingobacteriaceae</taxon>
        <taxon>Parapedobacter</taxon>
    </lineage>
</organism>
<evidence type="ECO:0000256" key="11">
    <source>
        <dbReference type="SAM" id="Phobius"/>
    </source>
</evidence>
<dbReference type="Gene3D" id="1.20.1250.20">
    <property type="entry name" value="MFS general substrate transporter like domains"/>
    <property type="match status" value="2"/>
</dbReference>
<feature type="transmembrane region" description="Helical" evidence="11">
    <location>
        <begin position="301"/>
        <end position="319"/>
    </location>
</feature>
<reference evidence="13 14" key="1">
    <citation type="submission" date="2016-10" db="EMBL/GenBank/DDBJ databases">
        <authorList>
            <person name="de Groot N.N."/>
        </authorList>
    </citation>
    <scope>NUCLEOTIDE SEQUENCE [LARGE SCALE GENOMIC DNA]</scope>
    <source>
        <strain evidence="13 14">RK1</strain>
    </source>
</reference>
<dbReference type="CDD" id="cd17394">
    <property type="entry name" value="MFS_FucP_like"/>
    <property type="match status" value="1"/>
</dbReference>
<feature type="transmembrane region" description="Helical" evidence="11">
    <location>
        <begin position="385"/>
        <end position="404"/>
    </location>
</feature>
<keyword evidence="14" id="KW-1185">Reference proteome</keyword>
<keyword evidence="5" id="KW-1003">Cell membrane</keyword>
<dbReference type="OrthoDB" id="9786665at2"/>
<evidence type="ECO:0000259" key="12">
    <source>
        <dbReference type="PROSITE" id="PS50850"/>
    </source>
</evidence>
<dbReference type="GO" id="GO:0005886">
    <property type="term" value="C:plasma membrane"/>
    <property type="evidence" value="ECO:0007669"/>
    <property type="project" value="UniProtKB-SubCell"/>
</dbReference>
<dbReference type="NCBIfam" id="TIGR01272">
    <property type="entry name" value="gluP"/>
    <property type="match status" value="1"/>
</dbReference>
<feature type="transmembrane region" description="Helical" evidence="11">
    <location>
        <begin position="59"/>
        <end position="76"/>
    </location>
</feature>
<feature type="transmembrane region" description="Helical" evidence="11">
    <location>
        <begin position="361"/>
        <end position="379"/>
    </location>
</feature>
<feature type="transmembrane region" description="Helical" evidence="11">
    <location>
        <begin position="21"/>
        <end position="47"/>
    </location>
</feature>
<evidence type="ECO:0000256" key="8">
    <source>
        <dbReference type="ARBA" id="ARBA00022692"/>
    </source>
</evidence>
<feature type="transmembrane region" description="Helical" evidence="11">
    <location>
        <begin position="112"/>
        <end position="138"/>
    </location>
</feature>
<comment type="function">
    <text evidence="1">Intake of glucose and galactose.</text>
</comment>
<protein>
    <submittedName>
        <fullName evidence="13">MFS transporter, FHS family, L-fucose permease</fullName>
    </submittedName>
</protein>
<keyword evidence="10 11" id="KW-0472">Membrane</keyword>
<feature type="domain" description="Major facilitator superfamily (MFS) profile" evidence="12">
    <location>
        <begin position="22"/>
        <end position="411"/>
    </location>
</feature>
<keyword evidence="4" id="KW-0813">Transport</keyword>
<dbReference type="GO" id="GO:0005354">
    <property type="term" value="F:galactose transmembrane transporter activity"/>
    <property type="evidence" value="ECO:0007669"/>
    <property type="project" value="InterPro"/>
</dbReference>
<keyword evidence="9 11" id="KW-1133">Transmembrane helix</keyword>
<evidence type="ECO:0000256" key="4">
    <source>
        <dbReference type="ARBA" id="ARBA00022448"/>
    </source>
</evidence>
<dbReference type="PANTHER" id="PTHR43702:SF3">
    <property type="entry name" value="PROTEIN TSGA"/>
    <property type="match status" value="1"/>
</dbReference>
<gene>
    <name evidence="13" type="ORF">SAMN05444682_103307</name>
</gene>
<feature type="transmembrane region" description="Helical" evidence="11">
    <location>
        <begin position="185"/>
        <end position="207"/>
    </location>
</feature>
<dbReference type="GO" id="GO:0055056">
    <property type="term" value="F:D-glucose transmembrane transporter activity"/>
    <property type="evidence" value="ECO:0007669"/>
    <property type="project" value="InterPro"/>
</dbReference>
<dbReference type="RefSeq" id="WP_090626082.1">
    <property type="nucleotide sequence ID" value="NZ_FOQO01000003.1"/>
</dbReference>
<evidence type="ECO:0000256" key="6">
    <source>
        <dbReference type="ARBA" id="ARBA00022519"/>
    </source>
</evidence>
<evidence type="ECO:0000256" key="1">
    <source>
        <dbReference type="ARBA" id="ARBA00003321"/>
    </source>
</evidence>
<keyword evidence="8 11" id="KW-0812">Transmembrane</keyword>
<sequence>MAFVPTNHQSPGSTGTQRYTPALITLAVLYFMMGFITCLNDTLVPFFKAGFTLGYAESSLVQFYFFLTYAIMSIPAGKIVEKIGYKRGMVAGFAISGIGALLFLPASWWHQYSLFLCALFILAIGIVLLQVAANPYITLLGKPETASSRLALIQGVGSIGTTLAPLFGAHVILSKVSESAASSEAVSTPYLGIGAVLFAIAGVVYFLSLPTVETQEHPGATTDSGGKRSIFSFRNLNFGMIAIFTYVGAEVAIGTFLTNYIADRLQVPEHEANSYVALYWGGMLVGRLIGSVVLKLAKPQSVLLSMAVASIGLITLSILSSGALAVWTMVAVGLCNSVMFAIIFSLAVAGLGSYATRASGLLSSAIAGGAVIPFLQGALIDHFNWSVAFLLPAACYLYIVFFAWKGYQSKQQILFTNSTN</sequence>
<dbReference type="Pfam" id="PF07690">
    <property type="entry name" value="MFS_1"/>
    <property type="match status" value="1"/>
</dbReference>
<feature type="transmembrane region" description="Helical" evidence="11">
    <location>
        <begin position="150"/>
        <end position="173"/>
    </location>
</feature>
<evidence type="ECO:0000256" key="2">
    <source>
        <dbReference type="ARBA" id="ARBA00004429"/>
    </source>
</evidence>
<dbReference type="GO" id="GO:1904659">
    <property type="term" value="P:D-glucose transmembrane transport"/>
    <property type="evidence" value="ECO:0007669"/>
    <property type="project" value="InterPro"/>
</dbReference>
<name>A0A1I3HCF7_9SPHI</name>
<dbReference type="InterPro" id="IPR050375">
    <property type="entry name" value="MFS_TsgA-like"/>
</dbReference>
<feature type="transmembrane region" description="Helical" evidence="11">
    <location>
        <begin position="277"/>
        <end position="294"/>
    </location>
</feature>
<dbReference type="PROSITE" id="PS50850">
    <property type="entry name" value="MFS"/>
    <property type="match status" value="1"/>
</dbReference>
<dbReference type="InterPro" id="IPR005964">
    <property type="entry name" value="Glc/Gal_transptr_bac"/>
</dbReference>
<dbReference type="AlphaFoldDB" id="A0A1I3HCF7"/>
<feature type="transmembrane region" description="Helical" evidence="11">
    <location>
        <begin position="236"/>
        <end position="257"/>
    </location>
</feature>
<keyword evidence="6" id="KW-0997">Cell inner membrane</keyword>
<evidence type="ECO:0000256" key="5">
    <source>
        <dbReference type="ARBA" id="ARBA00022475"/>
    </source>
</evidence>
<feature type="transmembrane region" description="Helical" evidence="11">
    <location>
        <begin position="325"/>
        <end position="349"/>
    </location>
</feature>
<dbReference type="Proteomes" id="UP000198670">
    <property type="component" value="Unassembled WGS sequence"/>
</dbReference>
<evidence type="ECO:0000313" key="13">
    <source>
        <dbReference type="EMBL" id="SFI33436.1"/>
    </source>
</evidence>
<evidence type="ECO:0000256" key="3">
    <source>
        <dbReference type="ARBA" id="ARBA00009120"/>
    </source>
</evidence>
<feature type="transmembrane region" description="Helical" evidence="11">
    <location>
        <begin position="88"/>
        <end position="106"/>
    </location>
</feature>
<dbReference type="InterPro" id="IPR020846">
    <property type="entry name" value="MFS_dom"/>
</dbReference>
<evidence type="ECO:0000256" key="10">
    <source>
        <dbReference type="ARBA" id="ARBA00023136"/>
    </source>
</evidence>
<dbReference type="STRING" id="1477437.SAMN05444682_103307"/>
<dbReference type="SUPFAM" id="SSF103473">
    <property type="entry name" value="MFS general substrate transporter"/>
    <property type="match status" value="1"/>
</dbReference>
<accession>A0A1I3HCF7</accession>
<evidence type="ECO:0000313" key="14">
    <source>
        <dbReference type="Proteomes" id="UP000198670"/>
    </source>
</evidence>
<proteinExistence type="inferred from homology"/>
<keyword evidence="7" id="KW-0762">Sugar transport</keyword>
<comment type="subcellular location">
    <subcellularLocation>
        <location evidence="2">Cell inner membrane</location>
        <topology evidence="2">Multi-pass membrane protein</topology>
    </subcellularLocation>
</comment>
<comment type="similarity">
    <text evidence="3">Belongs to the major facilitator superfamily. FHS transporter (TC 2.A.1.7) family.</text>
</comment>
<dbReference type="InterPro" id="IPR036259">
    <property type="entry name" value="MFS_trans_sf"/>
</dbReference>
<evidence type="ECO:0000256" key="7">
    <source>
        <dbReference type="ARBA" id="ARBA00022597"/>
    </source>
</evidence>
<dbReference type="PANTHER" id="PTHR43702">
    <property type="entry name" value="L-FUCOSE-PROTON SYMPORTER"/>
    <property type="match status" value="1"/>
</dbReference>
<evidence type="ECO:0000256" key="9">
    <source>
        <dbReference type="ARBA" id="ARBA00022989"/>
    </source>
</evidence>
<dbReference type="EMBL" id="FOQO01000003">
    <property type="protein sequence ID" value="SFI33436.1"/>
    <property type="molecule type" value="Genomic_DNA"/>
</dbReference>